<evidence type="ECO:0000313" key="3">
    <source>
        <dbReference type="Proteomes" id="UP000248857"/>
    </source>
</evidence>
<evidence type="ECO:0000313" key="2">
    <source>
        <dbReference type="EMBL" id="PZD74318.1"/>
    </source>
</evidence>
<dbReference type="EMBL" id="PQWO01000003">
    <property type="protein sequence ID" value="PZD74318.1"/>
    <property type="molecule type" value="Genomic_DNA"/>
</dbReference>
<evidence type="ECO:0000256" key="1">
    <source>
        <dbReference type="SAM" id="MobiDB-lite"/>
    </source>
</evidence>
<protein>
    <submittedName>
        <fullName evidence="2">Uncharacterized protein</fullName>
    </submittedName>
</protein>
<reference evidence="2 3" key="1">
    <citation type="journal article" date="2018" name="Sci. Rep.">
        <title>A novel species of the marine cyanobacterium Acaryochloris with a unique pigment content and lifestyle.</title>
        <authorList>
            <person name="Partensky F."/>
            <person name="Six C."/>
            <person name="Ratin M."/>
            <person name="Garczarek L."/>
            <person name="Vaulot D."/>
            <person name="Probert I."/>
            <person name="Calteau A."/>
            <person name="Gourvil P."/>
            <person name="Marie D."/>
            <person name="Grebert T."/>
            <person name="Bouchier C."/>
            <person name="Le Panse S."/>
            <person name="Gachenot M."/>
            <person name="Rodriguez F."/>
            <person name="Garrido J.L."/>
        </authorList>
    </citation>
    <scope>NUCLEOTIDE SEQUENCE [LARGE SCALE GENOMIC DNA]</scope>
    <source>
        <strain evidence="2 3">RCC1774</strain>
    </source>
</reference>
<organism evidence="2 3">
    <name type="scientific">Acaryochloris thomasi RCC1774</name>
    <dbReference type="NCBI Taxonomy" id="1764569"/>
    <lineage>
        <taxon>Bacteria</taxon>
        <taxon>Bacillati</taxon>
        <taxon>Cyanobacteriota</taxon>
        <taxon>Cyanophyceae</taxon>
        <taxon>Acaryochloridales</taxon>
        <taxon>Acaryochloridaceae</taxon>
        <taxon>Acaryochloris</taxon>
        <taxon>Acaryochloris thomasi</taxon>
    </lineage>
</organism>
<name>A0A2W1JLX2_9CYAN</name>
<keyword evidence="3" id="KW-1185">Reference proteome</keyword>
<feature type="region of interest" description="Disordered" evidence="1">
    <location>
        <begin position="156"/>
        <end position="208"/>
    </location>
</feature>
<proteinExistence type="predicted"/>
<dbReference type="OrthoDB" id="463567at2"/>
<dbReference type="AlphaFoldDB" id="A0A2W1JLX2"/>
<accession>A0A2W1JLX2</accession>
<comment type="caution">
    <text evidence="2">The sequence shown here is derived from an EMBL/GenBank/DDBJ whole genome shotgun (WGS) entry which is preliminary data.</text>
</comment>
<sequence>MKKWWFIGVAIATTLTIILGTGHRSLLSIDSAAAQRIDPREVAAQVYQQQPELPLENQYIRKRSRKAVESSTLVSRLIEYHTLTKGRSPQFRLDWKFTFADYLGLNEYLVEKKYPGHAYLKSSPMEQDQAIIQSFNRQQRADLIQALVDLHTAGTVTAPAESPPAPATSENAAPQPRPQPSQDADLLRVTPPATSPQPTGASRLLLPQ</sequence>
<dbReference type="RefSeq" id="WP_110985314.1">
    <property type="nucleotide sequence ID" value="NZ_CAWNWM010000003.1"/>
</dbReference>
<dbReference type="Proteomes" id="UP000248857">
    <property type="component" value="Unassembled WGS sequence"/>
</dbReference>
<gene>
    <name evidence="2" type="ORF">C1752_01348</name>
</gene>